<comment type="caution">
    <text evidence="2">The sequence shown here is derived from an EMBL/GenBank/DDBJ whole genome shotgun (WGS) entry which is preliminary data.</text>
</comment>
<organism evidence="2 3">
    <name type="scientific">Arthrobacter halodurans</name>
    <dbReference type="NCBI Taxonomy" id="516699"/>
    <lineage>
        <taxon>Bacteria</taxon>
        <taxon>Bacillati</taxon>
        <taxon>Actinomycetota</taxon>
        <taxon>Actinomycetes</taxon>
        <taxon>Micrococcales</taxon>
        <taxon>Micrococcaceae</taxon>
        <taxon>Arthrobacter</taxon>
    </lineage>
</organism>
<dbReference type="RefSeq" id="WP_373971502.1">
    <property type="nucleotide sequence ID" value="NZ_JBHDLJ010000004.1"/>
</dbReference>
<gene>
    <name evidence="2" type="ORF">ACETWP_07025</name>
</gene>
<dbReference type="PRINTS" id="PR00412">
    <property type="entry name" value="EPOXHYDRLASE"/>
</dbReference>
<sequence>MPQNRSSLVSAHRVRGSDLRCWTYPSVGPSSGILLAVHGFRGDHHGLQLLVDQLPEYTVVVPDLPGFGASTPMAATAHDVPGYSAVVADLAKELGLGPRTTLLGHSFGSIVAAFHLAAHPGSFERMVLINPICEPALEGSHALMSRAAAAFYAAGALLPESTGERLLRSRIVSDLMSATMTKSSDHAVRAYVKDQHRRYFGRFSGRDTLREAFGASITGTVRQVAPAIGAPTLLVAGALDELGSPAGQEALAAEFPAAELRVIDGVGHLIHYERPAAAAGHIRAFLAS</sequence>
<keyword evidence="2" id="KW-0378">Hydrolase</keyword>
<reference evidence="2 3" key="1">
    <citation type="submission" date="2024-09" db="EMBL/GenBank/DDBJ databases">
        <authorList>
            <person name="Salinas-Garcia M.A."/>
            <person name="Prieme A."/>
        </authorList>
    </citation>
    <scope>NUCLEOTIDE SEQUENCE [LARGE SCALE GENOMIC DNA]</scope>
    <source>
        <strain evidence="2 3">DSM 21081</strain>
    </source>
</reference>
<dbReference type="Proteomes" id="UP001575652">
    <property type="component" value="Unassembled WGS sequence"/>
</dbReference>
<dbReference type="Gene3D" id="3.40.50.1820">
    <property type="entry name" value="alpha/beta hydrolase"/>
    <property type="match status" value="1"/>
</dbReference>
<dbReference type="InterPro" id="IPR000639">
    <property type="entry name" value="Epox_hydrolase-like"/>
</dbReference>
<dbReference type="Pfam" id="PF00561">
    <property type="entry name" value="Abhydrolase_1"/>
    <property type="match status" value="1"/>
</dbReference>
<dbReference type="InterPro" id="IPR029058">
    <property type="entry name" value="AB_hydrolase_fold"/>
</dbReference>
<dbReference type="InterPro" id="IPR050266">
    <property type="entry name" value="AB_hydrolase_sf"/>
</dbReference>
<feature type="domain" description="AB hydrolase-1" evidence="1">
    <location>
        <begin position="34"/>
        <end position="275"/>
    </location>
</feature>
<dbReference type="PANTHER" id="PTHR43798">
    <property type="entry name" value="MONOACYLGLYCEROL LIPASE"/>
    <property type="match status" value="1"/>
</dbReference>
<name>A0ABV4UL15_9MICC</name>
<evidence type="ECO:0000259" key="1">
    <source>
        <dbReference type="Pfam" id="PF00561"/>
    </source>
</evidence>
<proteinExistence type="predicted"/>
<dbReference type="EMBL" id="JBHDLJ010000004">
    <property type="protein sequence ID" value="MFB0834334.1"/>
    <property type="molecule type" value="Genomic_DNA"/>
</dbReference>
<dbReference type="PRINTS" id="PR00111">
    <property type="entry name" value="ABHYDROLASE"/>
</dbReference>
<protein>
    <submittedName>
        <fullName evidence="2">Alpha/beta fold hydrolase</fullName>
    </submittedName>
</protein>
<keyword evidence="3" id="KW-1185">Reference proteome</keyword>
<evidence type="ECO:0000313" key="2">
    <source>
        <dbReference type="EMBL" id="MFB0834334.1"/>
    </source>
</evidence>
<evidence type="ECO:0000313" key="3">
    <source>
        <dbReference type="Proteomes" id="UP001575652"/>
    </source>
</evidence>
<dbReference type="GO" id="GO:0016787">
    <property type="term" value="F:hydrolase activity"/>
    <property type="evidence" value="ECO:0007669"/>
    <property type="project" value="UniProtKB-KW"/>
</dbReference>
<dbReference type="PANTHER" id="PTHR43798:SF33">
    <property type="entry name" value="HYDROLASE, PUTATIVE (AFU_ORTHOLOGUE AFUA_2G14860)-RELATED"/>
    <property type="match status" value="1"/>
</dbReference>
<accession>A0ABV4UL15</accession>
<dbReference type="InterPro" id="IPR000073">
    <property type="entry name" value="AB_hydrolase_1"/>
</dbReference>
<dbReference type="SUPFAM" id="SSF53474">
    <property type="entry name" value="alpha/beta-Hydrolases"/>
    <property type="match status" value="1"/>
</dbReference>